<dbReference type="AlphaFoldDB" id="A0A1B2HK96"/>
<dbReference type="KEGG" id="led:BBK82_20810"/>
<dbReference type="EMBL" id="CP016793">
    <property type="protein sequence ID" value="ANZ38137.1"/>
    <property type="molecule type" value="Genomic_DNA"/>
</dbReference>
<reference evidence="1 2" key="1">
    <citation type="submission" date="2016-07" db="EMBL/GenBank/DDBJ databases">
        <title>Complete genome sequence of the Lentzea guizhouensis DHS C013.</title>
        <authorList>
            <person name="Cao C."/>
        </authorList>
    </citation>
    <scope>NUCLEOTIDE SEQUENCE [LARGE SCALE GENOMIC DNA]</scope>
    <source>
        <strain evidence="1 2">DHS C013</strain>
    </source>
</reference>
<accession>A0A1B2HK96</accession>
<name>A0A1B2HK96_9PSEU</name>
<proteinExistence type="predicted"/>
<evidence type="ECO:0000313" key="2">
    <source>
        <dbReference type="Proteomes" id="UP000093053"/>
    </source>
</evidence>
<dbReference type="RefSeq" id="WP_065916493.1">
    <property type="nucleotide sequence ID" value="NZ_CP016793.1"/>
</dbReference>
<evidence type="ECO:0000313" key="1">
    <source>
        <dbReference type="EMBL" id="ANZ38137.1"/>
    </source>
</evidence>
<dbReference type="STRING" id="1586287.BBK82_20810"/>
<protein>
    <submittedName>
        <fullName evidence="1">Uncharacterized protein</fullName>
    </submittedName>
</protein>
<dbReference type="Proteomes" id="UP000093053">
    <property type="component" value="Chromosome"/>
</dbReference>
<organism evidence="1 2">
    <name type="scientific">Lentzea guizhouensis</name>
    <dbReference type="NCBI Taxonomy" id="1586287"/>
    <lineage>
        <taxon>Bacteria</taxon>
        <taxon>Bacillati</taxon>
        <taxon>Actinomycetota</taxon>
        <taxon>Actinomycetes</taxon>
        <taxon>Pseudonocardiales</taxon>
        <taxon>Pseudonocardiaceae</taxon>
        <taxon>Lentzea</taxon>
    </lineage>
</organism>
<keyword evidence="2" id="KW-1185">Reference proteome</keyword>
<dbReference type="OrthoDB" id="3687269at2"/>
<sequence length="188" mass="21305">MNDYRQTIRLCPLCRAVLMGPSEDTPRDDVCDICAMRPLWEALPQAVRDEVGAVVDEKSAIPAGYLLAELDGGRRPTMEYMRITSYRRRVGERTCRCAETEHGRVSWSCPSCDRRLMGCDETHGEICRPCGLGPAWEALPRAVRDEIGAMVDAGAVMDAPERLRELDEFRRDNFDYTLMIAYRGSVKR</sequence>
<gene>
    <name evidence="1" type="ORF">BBK82_20810</name>
</gene>